<evidence type="ECO:0000313" key="2">
    <source>
        <dbReference type="EMBL" id="KAG7420328.1"/>
    </source>
</evidence>
<reference evidence="2" key="1">
    <citation type="submission" date="2021-04" db="EMBL/GenBank/DDBJ databases">
        <title>First draft genome resource for Brassicaceae pathogens Fusarium oxysporum f. sp. raphani and Fusarium oxysporum f. sp. rapae.</title>
        <authorList>
            <person name="Asai S."/>
        </authorList>
    </citation>
    <scope>NUCLEOTIDE SEQUENCE</scope>
    <source>
        <strain evidence="2">Tf1208</strain>
    </source>
</reference>
<name>A0A8J5PI97_FUSOX</name>
<proteinExistence type="predicted"/>
<dbReference type="AlphaFoldDB" id="A0A8J5PI97"/>
<gene>
    <name evidence="2" type="ORF">Forpe1208_v003585</name>
</gene>
<organism evidence="2 3">
    <name type="scientific">Fusarium oxysporum f. sp. rapae</name>
    <dbReference type="NCBI Taxonomy" id="485398"/>
    <lineage>
        <taxon>Eukaryota</taxon>
        <taxon>Fungi</taxon>
        <taxon>Dikarya</taxon>
        <taxon>Ascomycota</taxon>
        <taxon>Pezizomycotina</taxon>
        <taxon>Sordariomycetes</taxon>
        <taxon>Hypocreomycetidae</taxon>
        <taxon>Hypocreales</taxon>
        <taxon>Nectriaceae</taxon>
        <taxon>Fusarium</taxon>
        <taxon>Fusarium oxysporum species complex</taxon>
    </lineage>
</organism>
<evidence type="ECO:0000313" key="3">
    <source>
        <dbReference type="Proteomes" id="UP000694050"/>
    </source>
</evidence>
<accession>A0A8J5PI97</accession>
<feature type="compositionally biased region" description="Basic residues" evidence="1">
    <location>
        <begin position="104"/>
        <end position="114"/>
    </location>
</feature>
<sequence>MGSSDSEDSGNPHITVVVNPEDLYAACTTACTPERCGNATVRPLEPPLVERGQPGQFIPFEVTKRDPVIRDLPATPIDLLFRYMPQEMAESWAQLTNEAPRSRVGPRQRHSREN</sequence>
<dbReference type="EMBL" id="JAELUQ010000002">
    <property type="protein sequence ID" value="KAG7420328.1"/>
    <property type="molecule type" value="Genomic_DNA"/>
</dbReference>
<feature type="region of interest" description="Disordered" evidence="1">
    <location>
        <begin position="93"/>
        <end position="114"/>
    </location>
</feature>
<evidence type="ECO:0000256" key="1">
    <source>
        <dbReference type="SAM" id="MobiDB-lite"/>
    </source>
</evidence>
<comment type="caution">
    <text evidence="2">The sequence shown here is derived from an EMBL/GenBank/DDBJ whole genome shotgun (WGS) entry which is preliminary data.</text>
</comment>
<protein>
    <submittedName>
        <fullName evidence="2">Uncharacterized protein</fullName>
    </submittedName>
</protein>
<dbReference type="Proteomes" id="UP000694050">
    <property type="component" value="Unassembled WGS sequence"/>
</dbReference>